<accession>A0A7W6RYJ9</accession>
<dbReference type="InterPro" id="IPR014710">
    <property type="entry name" value="RmlC-like_jellyroll"/>
</dbReference>
<dbReference type="CDD" id="cd00438">
    <property type="entry name" value="cupin_RmlC"/>
    <property type="match status" value="1"/>
</dbReference>
<feature type="site" description="Participates in a stacking interaction with the thymidine ring of dTDP-4-oxo-6-deoxyglucose" evidence="6">
    <location>
        <position position="138"/>
    </location>
</feature>
<gene>
    <name evidence="8" type="ORF">GGD88_001235</name>
</gene>
<evidence type="ECO:0000256" key="4">
    <source>
        <dbReference type="ARBA" id="ARBA00019595"/>
    </source>
</evidence>
<reference evidence="8 9" key="1">
    <citation type="submission" date="2020-08" db="EMBL/GenBank/DDBJ databases">
        <title>Genome sequencing of Purple Non-Sulfur Bacteria from various extreme environments.</title>
        <authorList>
            <person name="Mayer M."/>
        </authorList>
    </citation>
    <scope>NUCLEOTIDE SEQUENCE [LARGE SCALE GENOMIC DNA]</scope>
    <source>
        <strain evidence="8 9">JA135</strain>
    </source>
</reference>
<dbReference type="RefSeq" id="WP_184432822.1">
    <property type="nucleotide sequence ID" value="NZ_JACIGI010000007.1"/>
</dbReference>
<dbReference type="InterPro" id="IPR000888">
    <property type="entry name" value="RmlC-like"/>
</dbReference>
<comment type="catalytic activity">
    <reaction evidence="1 7">
        <text>dTDP-4-dehydro-6-deoxy-alpha-D-glucose = dTDP-4-dehydro-beta-L-rhamnose</text>
        <dbReference type="Rhea" id="RHEA:16969"/>
        <dbReference type="ChEBI" id="CHEBI:57649"/>
        <dbReference type="ChEBI" id="CHEBI:62830"/>
        <dbReference type="EC" id="5.1.3.13"/>
    </reaction>
</comment>
<name>A0A7W6RYJ9_9PROT</name>
<dbReference type="GO" id="GO:0005829">
    <property type="term" value="C:cytosol"/>
    <property type="evidence" value="ECO:0007669"/>
    <property type="project" value="TreeGrafter"/>
</dbReference>
<dbReference type="InterPro" id="IPR011051">
    <property type="entry name" value="RmlC_Cupin_sf"/>
</dbReference>
<comment type="function">
    <text evidence="2 7">Catalyzes the epimerization of the C3' and C5'positions of dTDP-6-deoxy-D-xylo-4-hexulose, forming dTDP-6-deoxy-L-lyxo-4-hexulose.</text>
</comment>
<dbReference type="GO" id="GO:0008830">
    <property type="term" value="F:dTDP-4-dehydrorhamnose 3,5-epimerase activity"/>
    <property type="evidence" value="ECO:0007669"/>
    <property type="project" value="UniProtKB-UniRule"/>
</dbReference>
<dbReference type="SUPFAM" id="SSF51182">
    <property type="entry name" value="RmlC-like cupins"/>
    <property type="match status" value="1"/>
</dbReference>
<dbReference type="NCBIfam" id="TIGR01221">
    <property type="entry name" value="rmlC"/>
    <property type="match status" value="1"/>
</dbReference>
<evidence type="ECO:0000256" key="7">
    <source>
        <dbReference type="RuleBase" id="RU364069"/>
    </source>
</evidence>
<comment type="caution">
    <text evidence="8">The sequence shown here is derived from an EMBL/GenBank/DDBJ whole genome shotgun (WGS) entry which is preliminary data.</text>
</comment>
<protein>
    <recommendedName>
        <fullName evidence="4 7">dTDP-4-dehydrorhamnose 3,5-epimerase</fullName>
        <ecNumber evidence="3 7">5.1.3.13</ecNumber>
    </recommendedName>
    <alternativeName>
        <fullName evidence="7">Thymidine diphospho-4-keto-rhamnose 3,5-epimerase</fullName>
    </alternativeName>
</protein>
<dbReference type="EC" id="5.1.3.13" evidence="3 7"/>
<dbReference type="AlphaFoldDB" id="A0A7W6RYJ9"/>
<dbReference type="UniPathway" id="UPA00124"/>
<dbReference type="GO" id="GO:0000271">
    <property type="term" value="P:polysaccharide biosynthetic process"/>
    <property type="evidence" value="ECO:0007669"/>
    <property type="project" value="TreeGrafter"/>
</dbReference>
<evidence type="ECO:0000256" key="5">
    <source>
        <dbReference type="PIRSR" id="PIRSR600888-1"/>
    </source>
</evidence>
<dbReference type="Gene3D" id="2.60.120.10">
    <property type="entry name" value="Jelly Rolls"/>
    <property type="match status" value="1"/>
</dbReference>
<dbReference type="GO" id="GO:0019305">
    <property type="term" value="P:dTDP-rhamnose biosynthetic process"/>
    <property type="evidence" value="ECO:0007669"/>
    <property type="project" value="UniProtKB-UniRule"/>
</dbReference>
<proteinExistence type="inferred from homology"/>
<dbReference type="PANTHER" id="PTHR21047">
    <property type="entry name" value="DTDP-6-DEOXY-D-GLUCOSE-3,5 EPIMERASE"/>
    <property type="match status" value="1"/>
</dbReference>
<comment type="similarity">
    <text evidence="7">Belongs to the dTDP-4-dehydrorhamnose 3,5-epimerase family.</text>
</comment>
<dbReference type="Proteomes" id="UP000555728">
    <property type="component" value="Unassembled WGS sequence"/>
</dbReference>
<dbReference type="Pfam" id="PF00908">
    <property type="entry name" value="dTDP_sugar_isom"/>
    <property type="match status" value="1"/>
</dbReference>
<evidence type="ECO:0000256" key="1">
    <source>
        <dbReference type="ARBA" id="ARBA00001298"/>
    </source>
</evidence>
<evidence type="ECO:0000313" key="8">
    <source>
        <dbReference type="EMBL" id="MBB4285517.1"/>
    </source>
</evidence>
<dbReference type="EMBL" id="JACIGI010000007">
    <property type="protein sequence ID" value="MBB4285517.1"/>
    <property type="molecule type" value="Genomic_DNA"/>
</dbReference>
<comment type="subunit">
    <text evidence="7">Homodimer.</text>
</comment>
<organism evidence="8 9">
    <name type="scientific">Roseospira goensis</name>
    <dbReference type="NCBI Taxonomy" id="391922"/>
    <lineage>
        <taxon>Bacteria</taxon>
        <taxon>Pseudomonadati</taxon>
        <taxon>Pseudomonadota</taxon>
        <taxon>Alphaproteobacteria</taxon>
        <taxon>Rhodospirillales</taxon>
        <taxon>Rhodospirillaceae</taxon>
        <taxon>Roseospira</taxon>
    </lineage>
</organism>
<comment type="pathway">
    <text evidence="7">Carbohydrate biosynthesis; dTDP-L-rhamnose biosynthesis.</text>
</comment>
<evidence type="ECO:0000256" key="3">
    <source>
        <dbReference type="ARBA" id="ARBA00012098"/>
    </source>
</evidence>
<keyword evidence="9" id="KW-1185">Reference proteome</keyword>
<evidence type="ECO:0000256" key="6">
    <source>
        <dbReference type="PIRSR" id="PIRSR600888-3"/>
    </source>
</evidence>
<evidence type="ECO:0000256" key="2">
    <source>
        <dbReference type="ARBA" id="ARBA00001997"/>
    </source>
</evidence>
<evidence type="ECO:0000313" key="9">
    <source>
        <dbReference type="Proteomes" id="UP000555728"/>
    </source>
</evidence>
<dbReference type="PANTHER" id="PTHR21047:SF2">
    <property type="entry name" value="THYMIDINE DIPHOSPHO-4-KETO-RHAMNOSE 3,5-EPIMERASE"/>
    <property type="match status" value="1"/>
</dbReference>
<feature type="active site" description="Proton acceptor" evidence="5">
    <location>
        <position position="62"/>
    </location>
</feature>
<keyword evidence="7 8" id="KW-0413">Isomerase</keyword>
<feature type="active site" description="Proton donor" evidence="5">
    <location>
        <position position="132"/>
    </location>
</feature>
<sequence length="187" mass="20545">MQVEALDIPEVKIIRPKKFGDHRGFFSETYNKKALADAGIDLTFVQDNHSLSAQAGTLRGLHFQIPPMAQDKLVRVVRGAIWDVAVDIRTGSPTYGQWVGATISAEDWTQILVPAGFAHGFVTLEPDTEVEYKVTNSYAPECDKGIAWNDPDLAIDWPLPAGVGAPVLSDKDTRQPRLADSPAWFTV</sequence>